<dbReference type="Pfam" id="PF12796">
    <property type="entry name" value="Ank_2"/>
    <property type="match status" value="1"/>
</dbReference>
<accession>A0ABR2VAH5</accession>
<dbReference type="InterPro" id="IPR002110">
    <property type="entry name" value="Ankyrin_rpt"/>
</dbReference>
<sequence length="519" mass="58422">MTTTLVDSPLELFRTIIETTIQLAGLRDSVKLRQVNRLFNEEVLLAYETVLIFHDTLRYKCDNFKARQNHEYGALMIPFMAQFLSRRPDTKQAEFWNIFSARYTRGCDPAKVSDLWRLNISTFLHHLLDTLKVPAANRYEPLLRLCSQIDDCQAFESDQVGANSSVPGIVIKVFKGFNPIYFEQFERHVVPAAIILHLHNVYEPLLLSSVAKVRPERWGRKKEEPRFKPLVAAVKSGDQIMVDIALGDDSFDTTDVSKAKDPIGKDHGKNHESIPDAEIGFQLPCKEELQLAVTKSARLGHTAIGKQLIQYIKREHVDLEDKCLTEAMYYASLYGYIDFMQLLIDNGVDLNKQRDYEPGSPQPIDLACWTGNVDAVKLILTKEKGPFGVPTVVAAIFGNKPAVLELVVEAEGPSMSKEEWLTPTAYGTLLEVSASEGHPEALKILLRVGMPANEKLCQGNNGINESCTLMLFAHASLNPRCREVEQILESLRVKRVDMLQAPGKDLFESAYYPSRSTPI</sequence>
<evidence type="ECO:0000313" key="2">
    <source>
        <dbReference type="Proteomes" id="UP001408356"/>
    </source>
</evidence>
<name>A0ABR2VAH5_9PEZI</name>
<dbReference type="SUPFAM" id="SSF48403">
    <property type="entry name" value="Ankyrin repeat"/>
    <property type="match status" value="1"/>
</dbReference>
<dbReference type="InterPro" id="IPR036770">
    <property type="entry name" value="Ankyrin_rpt-contain_sf"/>
</dbReference>
<dbReference type="EMBL" id="JARVKF010000069">
    <property type="protein sequence ID" value="KAK9423480.1"/>
    <property type="molecule type" value="Genomic_DNA"/>
</dbReference>
<dbReference type="Gene3D" id="1.25.40.20">
    <property type="entry name" value="Ankyrin repeat-containing domain"/>
    <property type="match status" value="1"/>
</dbReference>
<keyword evidence="2" id="KW-1185">Reference proteome</keyword>
<evidence type="ECO:0000313" key="1">
    <source>
        <dbReference type="EMBL" id="KAK9423480.1"/>
    </source>
</evidence>
<comment type="caution">
    <text evidence="1">The sequence shown here is derived from an EMBL/GenBank/DDBJ whole genome shotgun (WGS) entry which is preliminary data.</text>
</comment>
<organism evidence="1 2">
    <name type="scientific">Seiridium unicorne</name>
    <dbReference type="NCBI Taxonomy" id="138068"/>
    <lineage>
        <taxon>Eukaryota</taxon>
        <taxon>Fungi</taxon>
        <taxon>Dikarya</taxon>
        <taxon>Ascomycota</taxon>
        <taxon>Pezizomycotina</taxon>
        <taxon>Sordariomycetes</taxon>
        <taxon>Xylariomycetidae</taxon>
        <taxon>Amphisphaeriales</taxon>
        <taxon>Sporocadaceae</taxon>
        <taxon>Seiridium</taxon>
    </lineage>
</organism>
<evidence type="ECO:0008006" key="3">
    <source>
        <dbReference type="Google" id="ProtNLM"/>
    </source>
</evidence>
<dbReference type="SMART" id="SM00248">
    <property type="entry name" value="ANK"/>
    <property type="match status" value="3"/>
</dbReference>
<protein>
    <recommendedName>
        <fullName evidence="3">Ankyrin</fullName>
    </recommendedName>
</protein>
<proteinExistence type="predicted"/>
<dbReference type="Proteomes" id="UP001408356">
    <property type="component" value="Unassembled WGS sequence"/>
</dbReference>
<reference evidence="1 2" key="1">
    <citation type="journal article" date="2024" name="J. Plant Pathol.">
        <title>Sequence and assembly of the genome of Seiridium unicorne, isolate CBS 538.82, causal agent of cypress canker disease.</title>
        <authorList>
            <person name="Scali E."/>
            <person name="Rocca G.D."/>
            <person name="Danti R."/>
            <person name="Garbelotto M."/>
            <person name="Barberini S."/>
            <person name="Baroncelli R."/>
            <person name="Emiliani G."/>
        </authorList>
    </citation>
    <scope>NUCLEOTIDE SEQUENCE [LARGE SCALE GENOMIC DNA]</scope>
    <source>
        <strain evidence="1 2">BM-138-508</strain>
    </source>
</reference>
<gene>
    <name evidence="1" type="ORF">SUNI508_13987</name>
</gene>